<accession>A0A401UEE3</accession>
<evidence type="ECO:0000259" key="7">
    <source>
        <dbReference type="PROSITE" id="PS50113"/>
    </source>
</evidence>
<evidence type="ECO:0000256" key="2">
    <source>
        <dbReference type="ARBA" id="ARBA00012438"/>
    </source>
</evidence>
<dbReference type="InterPro" id="IPR000014">
    <property type="entry name" value="PAS"/>
</dbReference>
<keyword evidence="4" id="KW-0808">Transferase</keyword>
<evidence type="ECO:0000256" key="1">
    <source>
        <dbReference type="ARBA" id="ARBA00000085"/>
    </source>
</evidence>
<dbReference type="Proteomes" id="UP000288227">
    <property type="component" value="Unassembled WGS sequence"/>
</dbReference>
<keyword evidence="3" id="KW-0597">Phosphoprotein</keyword>
<proteinExistence type="predicted"/>
<feature type="domain" description="PAC" evidence="7">
    <location>
        <begin position="332"/>
        <end position="383"/>
    </location>
</feature>
<name>A0A401UEE3_9BACT</name>
<dbReference type="InterPro" id="IPR052162">
    <property type="entry name" value="Sensor_kinase/Photoreceptor"/>
</dbReference>
<dbReference type="SMART" id="SM00086">
    <property type="entry name" value="PAC"/>
    <property type="match status" value="4"/>
</dbReference>
<gene>
    <name evidence="8" type="ORF">SanaruYs_35120</name>
</gene>
<dbReference type="SUPFAM" id="SSF55781">
    <property type="entry name" value="GAF domain-like"/>
    <property type="match status" value="1"/>
</dbReference>
<dbReference type="PANTHER" id="PTHR43304:SF1">
    <property type="entry name" value="PAC DOMAIN-CONTAINING PROTEIN"/>
    <property type="match status" value="1"/>
</dbReference>
<evidence type="ECO:0000259" key="6">
    <source>
        <dbReference type="PROSITE" id="PS50112"/>
    </source>
</evidence>
<dbReference type="SUPFAM" id="SSF55785">
    <property type="entry name" value="PYP-like sensor domain (PAS domain)"/>
    <property type="match status" value="4"/>
</dbReference>
<protein>
    <recommendedName>
        <fullName evidence="2">histidine kinase</fullName>
        <ecNumber evidence="2">2.7.13.3</ecNumber>
    </recommendedName>
</protein>
<feature type="domain" description="PAC" evidence="7">
    <location>
        <begin position="460"/>
        <end position="512"/>
    </location>
</feature>
<dbReference type="InterPro" id="IPR013655">
    <property type="entry name" value="PAS_fold_3"/>
</dbReference>
<dbReference type="Pfam" id="PF13426">
    <property type="entry name" value="PAS_9"/>
    <property type="match status" value="2"/>
</dbReference>
<dbReference type="SMART" id="SM00091">
    <property type="entry name" value="PAS"/>
    <property type="match status" value="5"/>
</dbReference>
<evidence type="ECO:0000313" key="8">
    <source>
        <dbReference type="EMBL" id="GCC53269.1"/>
    </source>
</evidence>
<dbReference type="Gene3D" id="3.30.450.20">
    <property type="entry name" value="PAS domain"/>
    <property type="match status" value="5"/>
</dbReference>
<evidence type="ECO:0000256" key="3">
    <source>
        <dbReference type="ARBA" id="ARBA00022553"/>
    </source>
</evidence>
<dbReference type="PROSITE" id="PS50113">
    <property type="entry name" value="PAC"/>
    <property type="match status" value="2"/>
</dbReference>
<dbReference type="GO" id="GO:0004673">
    <property type="term" value="F:protein histidine kinase activity"/>
    <property type="evidence" value="ECO:0007669"/>
    <property type="project" value="UniProtKB-EC"/>
</dbReference>
<dbReference type="Gene3D" id="3.30.450.40">
    <property type="match status" value="1"/>
</dbReference>
<dbReference type="EC" id="2.7.13.3" evidence="2"/>
<dbReference type="AlphaFoldDB" id="A0A401UEE3"/>
<keyword evidence="5" id="KW-0418">Kinase</keyword>
<dbReference type="Pfam" id="PF08447">
    <property type="entry name" value="PAS_3"/>
    <property type="match status" value="2"/>
</dbReference>
<dbReference type="EMBL" id="BHXQ01000007">
    <property type="protein sequence ID" value="GCC53269.1"/>
    <property type="molecule type" value="Genomic_DNA"/>
</dbReference>
<comment type="catalytic activity">
    <reaction evidence="1">
        <text>ATP + protein L-histidine = ADP + protein N-phospho-L-histidine.</text>
        <dbReference type="EC" id="2.7.13.3"/>
    </reaction>
</comment>
<dbReference type="InterPro" id="IPR029016">
    <property type="entry name" value="GAF-like_dom_sf"/>
</dbReference>
<dbReference type="InterPro" id="IPR035965">
    <property type="entry name" value="PAS-like_dom_sf"/>
</dbReference>
<dbReference type="OrthoDB" id="9124519at2"/>
<keyword evidence="9" id="KW-1185">Reference proteome</keyword>
<organism evidence="8 9">
    <name type="scientific">Chryseotalea sanaruensis</name>
    <dbReference type="NCBI Taxonomy" id="2482724"/>
    <lineage>
        <taxon>Bacteria</taxon>
        <taxon>Pseudomonadati</taxon>
        <taxon>Bacteroidota</taxon>
        <taxon>Cytophagia</taxon>
        <taxon>Cytophagales</taxon>
        <taxon>Chryseotaleaceae</taxon>
        <taxon>Chryseotalea</taxon>
    </lineage>
</organism>
<feature type="domain" description="PAS" evidence="6">
    <location>
        <begin position="137"/>
        <end position="179"/>
    </location>
</feature>
<dbReference type="InterPro" id="IPR000700">
    <property type="entry name" value="PAS-assoc_C"/>
</dbReference>
<dbReference type="CDD" id="cd00130">
    <property type="entry name" value="PAS"/>
    <property type="match status" value="4"/>
</dbReference>
<dbReference type="NCBIfam" id="TIGR00229">
    <property type="entry name" value="sensory_box"/>
    <property type="match status" value="4"/>
</dbReference>
<evidence type="ECO:0000256" key="5">
    <source>
        <dbReference type="ARBA" id="ARBA00022777"/>
    </source>
</evidence>
<feature type="domain" description="PAS" evidence="6">
    <location>
        <begin position="384"/>
        <end position="456"/>
    </location>
</feature>
<evidence type="ECO:0000313" key="9">
    <source>
        <dbReference type="Proteomes" id="UP000288227"/>
    </source>
</evidence>
<dbReference type="GO" id="GO:0006355">
    <property type="term" value="P:regulation of DNA-templated transcription"/>
    <property type="evidence" value="ECO:0007669"/>
    <property type="project" value="InterPro"/>
</dbReference>
<evidence type="ECO:0000256" key="4">
    <source>
        <dbReference type="ARBA" id="ARBA00022679"/>
    </source>
</evidence>
<dbReference type="PROSITE" id="PS50112">
    <property type="entry name" value="PAS"/>
    <property type="match status" value="4"/>
</dbReference>
<comment type="caution">
    <text evidence="8">The sequence shown here is derived from an EMBL/GenBank/DDBJ whole genome shotgun (WGS) entry which is preliminary data.</text>
</comment>
<dbReference type="InterPro" id="IPR001610">
    <property type="entry name" value="PAC"/>
</dbReference>
<feature type="domain" description="PAS" evidence="6">
    <location>
        <begin position="675"/>
        <end position="745"/>
    </location>
</feature>
<reference evidence="8 9" key="1">
    <citation type="submission" date="2018-11" db="EMBL/GenBank/DDBJ databases">
        <title>Chryseotalea sanarue gen. nov., sp., nov., a member of the family Cytophagaceae, isolated from a brackish lake in Hamamatsu Japan.</title>
        <authorList>
            <person name="Maejima Y."/>
            <person name="Iino T."/>
            <person name="Muraguchi Y."/>
            <person name="Fukuda K."/>
            <person name="Ohkuma M."/>
            <person name="Moriuchi R."/>
            <person name="Dohra H."/>
            <person name="Kimbara K."/>
            <person name="Shintani M."/>
        </authorList>
    </citation>
    <scope>NUCLEOTIDE SEQUENCE [LARGE SCALE GENOMIC DNA]</scope>
    <source>
        <strain evidence="8 9">Ys</strain>
    </source>
</reference>
<feature type="domain" description="PAS" evidence="6">
    <location>
        <begin position="259"/>
        <end position="329"/>
    </location>
</feature>
<dbReference type="PANTHER" id="PTHR43304">
    <property type="entry name" value="PHYTOCHROME-LIKE PROTEIN CPH1"/>
    <property type="match status" value="1"/>
</dbReference>
<sequence>MNDINYFLAAFKSNPIPTVILKFSKSIFTIVHANNAYCLMAAMNESDLIDNHPYNILQKMGFEFSEADKSVFEESMMNSFTDKKTDRIVLNTPTTSGFNAPLEVLNSTFESGNADTFILQTLRTDYYDTTTERNAHSLVKYKLIIDNSPSAIFLSKPDGTILEANKAACELFGYTEQELRQIGRQGILDHNDAGQQKLKERETKGRARGEATGIKKSGERFPLEFASVIFSDDDGKKIASTTMHEITDRKKVEEQLIKSEQRFRSLVQDGSDLIGILDLAGNYSYVSPTSISVLGMLPEEFIGKNAFSFIHEDDLESVKSNFNRLNDEKRISIGPFRFKHKDGTWRWIETTIVNLIDDPAVNGLVANSRDVTEKIDAFKAIHEINERYRFVSNATLDAIWDWDLLTDTILWGEGFQTMFGFNLENPISESTLWTEHIHPDDFDRVVQSINRIIQGKEEKWNAEYRYRNGKGVYVFVFDRGIVIRDADGKAIRMVGSMRDISQHKNEDIQKALFSEISHLFSNPENSLHHICKQVAETIGKFTGDWLVEIWLLGPDKKKLSLFTMVSDDTALQQFYTDTENIKTFKKGEGLPGVVWEKLTVQQWKKPSEHEKFIRSGAAQRIGLKAVVGIPLIYGTDFLGVLVLGSIKNVVEEGMLQPFFYGFADRLASEIHRKQLENELSLIFNTSPDVICIAGPDGYFTKVNPAFCELLGYTSEELTTRPFIEFIFKEDQESTAAEYIETVGGSRKAQGFINRYISKSGSLKWISWNSSPFFGEESHSFAYGRDITATKELQDLLDEANKLARIGGWEANLETNTVLFSDITREIHEVGKDYIPTLEKGINFYREDIRHLVERYVDVAINKGEA</sequence>
<dbReference type="RefSeq" id="WP_127123921.1">
    <property type="nucleotide sequence ID" value="NZ_BHXQ01000007.1"/>
</dbReference>